<protein>
    <submittedName>
        <fullName evidence="3">Flagellar functional protein</fullName>
    </submittedName>
</protein>
<feature type="repeat" description="TPR" evidence="1">
    <location>
        <begin position="331"/>
        <end position="364"/>
    </location>
</feature>
<dbReference type="InterPro" id="IPR055917">
    <property type="entry name" value="DUF7494"/>
</dbReference>
<keyword evidence="1" id="KW-0802">TPR repeat</keyword>
<dbReference type="HOGENOM" id="CLU_019053_0_0_7"/>
<dbReference type="SUPFAM" id="SSF48452">
    <property type="entry name" value="TPR-like"/>
    <property type="match status" value="2"/>
</dbReference>
<reference evidence="3 4" key="1">
    <citation type="journal article" date="2009" name="J. Bacteriol.">
        <title>Genome sequence of the emerging pathogen Helicobacter canadensis.</title>
        <authorList>
            <person name="Loman N.J."/>
            <person name="Snyder L.A."/>
            <person name="Linton J.D."/>
            <person name="Langdon R."/>
            <person name="Lawson A.J."/>
            <person name="Weinstock G.M."/>
            <person name="Wren B.W."/>
            <person name="Pallen M.J."/>
        </authorList>
    </citation>
    <scope>NUCLEOTIDE SEQUENCE [LARGE SCALE GENOMIC DNA]</scope>
    <source>
        <strain evidence="3 4">MIT 98-5491</strain>
    </source>
</reference>
<evidence type="ECO:0000313" key="3">
    <source>
        <dbReference type="EMBL" id="EES89561.1"/>
    </source>
</evidence>
<accession>C5ZWP3</accession>
<keyword evidence="3" id="KW-0969">Cilium</keyword>
<organism evidence="3 4">
    <name type="scientific">Helicobacter canadensis MIT 98-5491</name>
    <dbReference type="NCBI Taxonomy" id="537970"/>
    <lineage>
        <taxon>Bacteria</taxon>
        <taxon>Pseudomonadati</taxon>
        <taxon>Campylobacterota</taxon>
        <taxon>Epsilonproteobacteria</taxon>
        <taxon>Campylobacterales</taxon>
        <taxon>Helicobacteraceae</taxon>
        <taxon>Helicobacter</taxon>
    </lineage>
</organism>
<keyword evidence="4" id="KW-1185">Reference proteome</keyword>
<dbReference type="SMART" id="SM00028">
    <property type="entry name" value="TPR"/>
    <property type="match status" value="4"/>
</dbReference>
<dbReference type="EMBL" id="CM000776">
    <property type="protein sequence ID" value="EES89561.1"/>
    <property type="molecule type" value="Genomic_DNA"/>
</dbReference>
<evidence type="ECO:0000256" key="1">
    <source>
        <dbReference type="PROSITE-ProRule" id="PRU00339"/>
    </source>
</evidence>
<dbReference type="AlphaFoldDB" id="C5ZWP3"/>
<dbReference type="STRING" id="537970.HCAN_0847"/>
<dbReference type="InterPro" id="IPR019734">
    <property type="entry name" value="TPR_rpt"/>
</dbReference>
<dbReference type="eggNOG" id="COG0457">
    <property type="taxonomic scope" value="Bacteria"/>
</dbReference>
<feature type="domain" description="DUF7494" evidence="2">
    <location>
        <begin position="21"/>
        <end position="137"/>
    </location>
</feature>
<dbReference type="Proteomes" id="UP000007032">
    <property type="component" value="Chromosome"/>
</dbReference>
<dbReference type="RefSeq" id="WP_006656841.1">
    <property type="nucleotide sequence ID" value="NZ_CM000776.2"/>
</dbReference>
<gene>
    <name evidence="3" type="primary">pflA</name>
    <name evidence="3" type="ORF">HCAN_0847</name>
</gene>
<proteinExistence type="predicted"/>
<dbReference type="Pfam" id="PF13174">
    <property type="entry name" value="TPR_6"/>
    <property type="match status" value="1"/>
</dbReference>
<dbReference type="PROSITE" id="PS50005">
    <property type="entry name" value="TPR"/>
    <property type="match status" value="1"/>
</dbReference>
<keyword evidence="3" id="KW-0966">Cell projection</keyword>
<dbReference type="Pfam" id="PF24323">
    <property type="entry name" value="DUF7494"/>
    <property type="match status" value="1"/>
</dbReference>
<dbReference type="Gene3D" id="1.25.40.10">
    <property type="entry name" value="Tetratricopeptide repeat domain"/>
    <property type="match status" value="3"/>
</dbReference>
<evidence type="ECO:0000313" key="4">
    <source>
        <dbReference type="Proteomes" id="UP000007032"/>
    </source>
</evidence>
<keyword evidence="3" id="KW-0282">Flagellum</keyword>
<name>C5ZWP3_9HELI</name>
<dbReference type="InterPro" id="IPR011990">
    <property type="entry name" value="TPR-like_helical_dom_sf"/>
</dbReference>
<sequence length="797" mass="92757">MRMIRKITFLLLMGVEFASSLEFYINSGREDSKDFAVLNIVDSTPFSCQEKYNRESEVQEIVCEFESNLISHFSKTNTLFFSITPEITEERFYLKITPKHKMKLFNVGQDLLASNPIFEEKTQKSNKWQIVGYEDEIPFLGEEESEGLNFPISFNESLQYPRIGVLDFGMRPMNNEVGQDKDYFLTIQNLLKRGSYQEALDSINEMLQIYPETIFKRDVLFMKLQALDEIGGEENYEEIISLGKAWLSAYPADIHIPEVLLLLAENYVKMNFFEEASYYYDRIFKEYKNDKSELLARLSYGQKIFERGDKKMPLELYQSVLNQTQDLEIASLAALLLGEYYREAGDKQRAQEYLKNVFDANPNYFLKEIPKHYATLQKWADLGIYETPAQVAEVMFLSLSDDSLPYYRPLLRDMAEWYDKAGNIPKAHKYYQLLLQKPQDIQEEREIQALDDLLLLNDKESNATKRLEHYDYVIQTYKGKEEEKEALLKKAQTLYEMGNYQAVFAMRDSLAKDDSVLLGSVGALTQESITKKDCKAAAYYGNLYAEKIPLDSEGKMDLFDCLYENQQFEPALKIAQDELSKVKTPEMKEDWLYRLGWVEYNMQNYPKAILASRDVVKISKNPNYKDSLWVLFMALEKEGRKEEAFELLPQMEESLGTDSRMIEIYRIMLLDALGKKDDTAIRIYANKLLGLQEQYKKYEYSPWAELSLVEALNREGKFQESLEILQKSQAYVTAPTDQIRILYLQGYLSDKLNQKEKAISFYGQCEAIEAQSTWKNLCIEAKKLLEAENATKENNGQ</sequence>
<evidence type="ECO:0000259" key="2">
    <source>
        <dbReference type="Pfam" id="PF24323"/>
    </source>
</evidence>